<dbReference type="Pfam" id="PF00024">
    <property type="entry name" value="PAN_1"/>
    <property type="match status" value="1"/>
</dbReference>
<dbReference type="Proteomes" id="UP000030746">
    <property type="component" value="Unassembled WGS sequence"/>
</dbReference>
<evidence type="ECO:0000256" key="1">
    <source>
        <dbReference type="SAM" id="Phobius"/>
    </source>
</evidence>
<dbReference type="Gene3D" id="3.50.4.10">
    <property type="entry name" value="Hepatocyte Growth Factor"/>
    <property type="match status" value="1"/>
</dbReference>
<organism evidence="3 4">
    <name type="scientific">Lottia gigantea</name>
    <name type="common">Giant owl limpet</name>
    <dbReference type="NCBI Taxonomy" id="225164"/>
    <lineage>
        <taxon>Eukaryota</taxon>
        <taxon>Metazoa</taxon>
        <taxon>Spiralia</taxon>
        <taxon>Lophotrochozoa</taxon>
        <taxon>Mollusca</taxon>
        <taxon>Gastropoda</taxon>
        <taxon>Patellogastropoda</taxon>
        <taxon>Lottioidea</taxon>
        <taxon>Lottiidae</taxon>
        <taxon>Lottia</taxon>
    </lineage>
</organism>
<dbReference type="KEGG" id="lgi:LOTGIDRAFT_173975"/>
<dbReference type="EMBL" id="KB201180">
    <property type="protein sequence ID" value="ESO99046.1"/>
    <property type="molecule type" value="Genomic_DNA"/>
</dbReference>
<keyword evidence="1" id="KW-1133">Transmembrane helix</keyword>
<dbReference type="AlphaFoldDB" id="V4AZ96"/>
<name>V4AZ96_LOTGI</name>
<accession>V4AZ96</accession>
<sequence>MLARVRKLTQREIRRMKGYFGIVLFSLLIDNISCSPPCEPSVTRYRELDRQFNENVTPIQSSTTKAAIICSRKCRESSDPRCMSFNFNTRTKECLLYSSPLDPIITNYVEKPGSQNWQVSFNCQEKEELEPRDLTTEKILPLTEQDITLSPTVITSGILSSTTEYISTMEPDNDCVPGWGLLYPVLIACSVITIIILITIAACCIHKHCEKKRKQGYRPFQPSPSRTS</sequence>
<dbReference type="HOGENOM" id="CLU_1215971_0_0_1"/>
<keyword evidence="1" id="KW-0812">Transmembrane</keyword>
<evidence type="ECO:0000259" key="2">
    <source>
        <dbReference type="PROSITE" id="PS50948"/>
    </source>
</evidence>
<dbReference type="SUPFAM" id="SSF57414">
    <property type="entry name" value="Hairpin loop containing domain-like"/>
    <property type="match status" value="1"/>
</dbReference>
<keyword evidence="1" id="KW-0472">Membrane</keyword>
<proteinExistence type="predicted"/>
<feature type="domain" description="Apple" evidence="2">
    <location>
        <begin position="38"/>
        <end position="123"/>
    </location>
</feature>
<evidence type="ECO:0000313" key="3">
    <source>
        <dbReference type="EMBL" id="ESO99046.1"/>
    </source>
</evidence>
<dbReference type="RefSeq" id="XP_009050251.1">
    <property type="nucleotide sequence ID" value="XM_009052003.1"/>
</dbReference>
<dbReference type="CTD" id="20242575"/>
<dbReference type="GeneID" id="20242575"/>
<feature type="transmembrane region" description="Helical" evidence="1">
    <location>
        <begin position="181"/>
        <end position="205"/>
    </location>
</feature>
<dbReference type="InterPro" id="IPR003609">
    <property type="entry name" value="Pan_app"/>
</dbReference>
<keyword evidence="4" id="KW-1185">Reference proteome</keyword>
<reference evidence="3 4" key="1">
    <citation type="journal article" date="2013" name="Nature">
        <title>Insights into bilaterian evolution from three spiralian genomes.</title>
        <authorList>
            <person name="Simakov O."/>
            <person name="Marletaz F."/>
            <person name="Cho S.J."/>
            <person name="Edsinger-Gonzales E."/>
            <person name="Havlak P."/>
            <person name="Hellsten U."/>
            <person name="Kuo D.H."/>
            <person name="Larsson T."/>
            <person name="Lv J."/>
            <person name="Arendt D."/>
            <person name="Savage R."/>
            <person name="Osoegawa K."/>
            <person name="de Jong P."/>
            <person name="Grimwood J."/>
            <person name="Chapman J.A."/>
            <person name="Shapiro H."/>
            <person name="Aerts A."/>
            <person name="Otillar R.P."/>
            <person name="Terry A.Y."/>
            <person name="Boore J.L."/>
            <person name="Grigoriev I.V."/>
            <person name="Lindberg D.R."/>
            <person name="Seaver E.C."/>
            <person name="Weisblat D.A."/>
            <person name="Putnam N.H."/>
            <person name="Rokhsar D.S."/>
        </authorList>
    </citation>
    <scope>NUCLEOTIDE SEQUENCE [LARGE SCALE GENOMIC DNA]</scope>
</reference>
<evidence type="ECO:0000313" key="4">
    <source>
        <dbReference type="Proteomes" id="UP000030746"/>
    </source>
</evidence>
<gene>
    <name evidence="3" type="ORF">LOTGIDRAFT_173975</name>
</gene>
<protein>
    <recommendedName>
        <fullName evidence="2">Apple domain-containing protein</fullName>
    </recommendedName>
</protein>
<dbReference type="PROSITE" id="PS50948">
    <property type="entry name" value="PAN"/>
    <property type="match status" value="1"/>
</dbReference>